<accession>A0A438CLR9</accession>
<name>A0A438CLR9_VITVI</name>
<comment type="caution">
    <text evidence="1">The sequence shown here is derived from an EMBL/GenBank/DDBJ whole genome shotgun (WGS) entry which is preliminary data.</text>
</comment>
<reference evidence="1 2" key="1">
    <citation type="journal article" date="2018" name="PLoS Genet.">
        <title>Population sequencing reveals clonal diversity and ancestral inbreeding in the grapevine cultivar Chardonnay.</title>
        <authorList>
            <person name="Roach M.J."/>
            <person name="Johnson D.L."/>
            <person name="Bohlmann J."/>
            <person name="van Vuuren H.J."/>
            <person name="Jones S.J."/>
            <person name="Pretorius I.S."/>
            <person name="Schmidt S.A."/>
            <person name="Borneman A.R."/>
        </authorList>
    </citation>
    <scope>NUCLEOTIDE SEQUENCE [LARGE SCALE GENOMIC DNA]</scope>
    <source>
        <strain evidence="2">cv. Chardonnay</strain>
        <tissue evidence="1">Leaf</tissue>
    </source>
</reference>
<proteinExistence type="predicted"/>
<evidence type="ECO:0000313" key="1">
    <source>
        <dbReference type="EMBL" id="RVW24150.1"/>
    </source>
</evidence>
<dbReference type="EMBL" id="QGNW01002178">
    <property type="protein sequence ID" value="RVW24150.1"/>
    <property type="molecule type" value="Genomic_DNA"/>
</dbReference>
<dbReference type="Proteomes" id="UP000288805">
    <property type="component" value="Unassembled WGS sequence"/>
</dbReference>
<gene>
    <name evidence="1" type="ORF">CK203_087030</name>
</gene>
<evidence type="ECO:0000313" key="2">
    <source>
        <dbReference type="Proteomes" id="UP000288805"/>
    </source>
</evidence>
<organism evidence="1 2">
    <name type="scientific">Vitis vinifera</name>
    <name type="common">Grape</name>
    <dbReference type="NCBI Taxonomy" id="29760"/>
    <lineage>
        <taxon>Eukaryota</taxon>
        <taxon>Viridiplantae</taxon>
        <taxon>Streptophyta</taxon>
        <taxon>Embryophyta</taxon>
        <taxon>Tracheophyta</taxon>
        <taxon>Spermatophyta</taxon>
        <taxon>Magnoliopsida</taxon>
        <taxon>eudicotyledons</taxon>
        <taxon>Gunneridae</taxon>
        <taxon>Pentapetalae</taxon>
        <taxon>rosids</taxon>
        <taxon>Vitales</taxon>
        <taxon>Vitaceae</taxon>
        <taxon>Viteae</taxon>
        <taxon>Vitis</taxon>
    </lineage>
</organism>
<sequence>MTKKDSSTTETLQPLCLSHDPDQIIYTSSLLTQDELELLRNMFQSNKDIFAWTYSDMPGIHRSWLATSLTSHPPRSLS</sequence>
<dbReference type="AlphaFoldDB" id="A0A438CLR9"/>
<protein>
    <submittedName>
        <fullName evidence="1">Uncharacterized protein</fullName>
    </submittedName>
</protein>